<dbReference type="InterPro" id="IPR011330">
    <property type="entry name" value="Glyco_hydro/deAcase_b/a-brl"/>
</dbReference>
<dbReference type="CDD" id="cd10801">
    <property type="entry name" value="LamB_YcsF_like_1"/>
    <property type="match status" value="1"/>
</dbReference>
<dbReference type="SUPFAM" id="SSF88713">
    <property type="entry name" value="Glycoside hydrolase/deacetylase"/>
    <property type="match status" value="1"/>
</dbReference>
<evidence type="ECO:0000313" key="2">
    <source>
        <dbReference type="Proteomes" id="UP000033121"/>
    </source>
</evidence>
<dbReference type="STRING" id="1220578.FPE01S_01_12560"/>
<organism evidence="1 2">
    <name type="scientific">Flavihumibacter petaseus NBRC 106054</name>
    <dbReference type="NCBI Taxonomy" id="1220578"/>
    <lineage>
        <taxon>Bacteria</taxon>
        <taxon>Pseudomonadati</taxon>
        <taxon>Bacteroidota</taxon>
        <taxon>Chitinophagia</taxon>
        <taxon>Chitinophagales</taxon>
        <taxon>Chitinophagaceae</taxon>
        <taxon>Flavihumibacter</taxon>
    </lineage>
</organism>
<evidence type="ECO:0000313" key="1">
    <source>
        <dbReference type="EMBL" id="GAO42243.1"/>
    </source>
</evidence>
<dbReference type="NCBIfam" id="NF003814">
    <property type="entry name" value="PRK05406.1-3"/>
    <property type="match status" value="1"/>
</dbReference>
<dbReference type="RefSeq" id="WP_046367970.1">
    <property type="nucleotide sequence ID" value="NZ_BBWV01000001.1"/>
</dbReference>
<evidence type="ECO:0008006" key="3">
    <source>
        <dbReference type="Google" id="ProtNLM"/>
    </source>
</evidence>
<dbReference type="PANTHER" id="PTHR30292">
    <property type="entry name" value="UNCHARACTERIZED PROTEIN YBGL-RELATED"/>
    <property type="match status" value="1"/>
</dbReference>
<dbReference type="OrthoDB" id="9773478at2"/>
<dbReference type="PANTHER" id="PTHR30292:SF0">
    <property type="entry name" value="5-OXOPROLINASE SUBUNIT A"/>
    <property type="match status" value="1"/>
</dbReference>
<keyword evidence="2" id="KW-1185">Reference proteome</keyword>
<reference evidence="1 2" key="1">
    <citation type="submission" date="2015-04" db="EMBL/GenBank/DDBJ databases">
        <title>Whole genome shotgun sequence of Flavihumibacter petaseus NBRC 106054.</title>
        <authorList>
            <person name="Miyazawa S."/>
            <person name="Hosoyama A."/>
            <person name="Hashimoto M."/>
            <person name="Noguchi M."/>
            <person name="Tsuchikane K."/>
            <person name="Ohji S."/>
            <person name="Yamazoe A."/>
            <person name="Ichikawa N."/>
            <person name="Kimura A."/>
            <person name="Fujita N."/>
        </authorList>
    </citation>
    <scope>NUCLEOTIDE SEQUENCE [LARGE SCALE GENOMIC DNA]</scope>
    <source>
        <strain evidence="1 2">NBRC 106054</strain>
    </source>
</reference>
<dbReference type="Gene3D" id="3.20.20.370">
    <property type="entry name" value="Glycoside hydrolase/deacetylase"/>
    <property type="match status" value="1"/>
</dbReference>
<dbReference type="NCBIfam" id="NF003816">
    <property type="entry name" value="PRK05406.1-5"/>
    <property type="match status" value="1"/>
</dbReference>
<proteinExistence type="predicted"/>
<dbReference type="Pfam" id="PF03746">
    <property type="entry name" value="LamB_YcsF"/>
    <property type="match status" value="1"/>
</dbReference>
<accession>A0A0E9MXL1</accession>
<gene>
    <name evidence="1" type="ORF">FPE01S_01_12560</name>
</gene>
<protein>
    <recommendedName>
        <fullName evidence="3">5-oxoprolinase subunit A</fullName>
    </recommendedName>
</protein>
<dbReference type="GO" id="GO:0005975">
    <property type="term" value="P:carbohydrate metabolic process"/>
    <property type="evidence" value="ECO:0007669"/>
    <property type="project" value="InterPro"/>
</dbReference>
<comment type="caution">
    <text evidence="1">The sequence shown here is derived from an EMBL/GenBank/DDBJ whole genome shotgun (WGS) entry which is preliminary data.</text>
</comment>
<dbReference type="EMBL" id="BBWV01000001">
    <property type="protein sequence ID" value="GAO42243.1"/>
    <property type="molecule type" value="Genomic_DNA"/>
</dbReference>
<dbReference type="AlphaFoldDB" id="A0A0E9MXL1"/>
<name>A0A0E9MXL1_9BACT</name>
<sequence>MPAIVDINADLGEGLADDEKFLPYISSVNIACGAHAGDHETMVTLVCAAKQAGTAIGAHPSYPDRENFGRKELQMEPAALYDTLLSQINLLAACCTAEGATLRHVKPHGALYNHAARDPLIAAVLADAVAAIDPTLLLFGLAGSKMLDIAAGRGLQVVSEAFADRTYNGDGSLVNRTLDGAVITNSAQAVAQCLDMIRKGSVNTIMGETIPIQADTICLHGDHPDALAFARIINAALKREGIFIQSPAVKK</sequence>
<dbReference type="InterPro" id="IPR005501">
    <property type="entry name" value="LamB/YcsF/PxpA-like"/>
</dbReference>
<dbReference type="Proteomes" id="UP000033121">
    <property type="component" value="Unassembled WGS sequence"/>
</dbReference>